<comment type="caution">
    <text evidence="1">The sequence shown here is derived from an EMBL/GenBank/DDBJ whole genome shotgun (WGS) entry which is preliminary data.</text>
</comment>
<proteinExistence type="predicted"/>
<dbReference type="Proteomes" id="UP000828048">
    <property type="component" value="Chromosome 6"/>
</dbReference>
<keyword evidence="2" id="KW-1185">Reference proteome</keyword>
<name>A0ACB7XF81_9ERIC</name>
<accession>A0ACB7XF81</accession>
<evidence type="ECO:0000313" key="2">
    <source>
        <dbReference type="Proteomes" id="UP000828048"/>
    </source>
</evidence>
<evidence type="ECO:0000313" key="1">
    <source>
        <dbReference type="EMBL" id="KAH7839024.1"/>
    </source>
</evidence>
<reference evidence="1 2" key="1">
    <citation type="journal article" date="2021" name="Hortic Res">
        <title>High-quality reference genome and annotation aids understanding of berry development for evergreen blueberry (Vaccinium darrowii).</title>
        <authorList>
            <person name="Yu J."/>
            <person name="Hulse-Kemp A.M."/>
            <person name="Babiker E."/>
            <person name="Staton M."/>
        </authorList>
    </citation>
    <scope>NUCLEOTIDE SEQUENCE [LARGE SCALE GENOMIC DNA]</scope>
    <source>
        <strain evidence="2">cv. NJ 8807/NJ 8810</strain>
        <tissue evidence="1">Young leaf</tissue>
    </source>
</reference>
<gene>
    <name evidence="1" type="ORF">Vadar_033928</name>
</gene>
<dbReference type="EMBL" id="CM037156">
    <property type="protein sequence ID" value="KAH7839024.1"/>
    <property type="molecule type" value="Genomic_DNA"/>
</dbReference>
<organism evidence="1 2">
    <name type="scientific">Vaccinium darrowii</name>
    <dbReference type="NCBI Taxonomy" id="229202"/>
    <lineage>
        <taxon>Eukaryota</taxon>
        <taxon>Viridiplantae</taxon>
        <taxon>Streptophyta</taxon>
        <taxon>Embryophyta</taxon>
        <taxon>Tracheophyta</taxon>
        <taxon>Spermatophyta</taxon>
        <taxon>Magnoliopsida</taxon>
        <taxon>eudicotyledons</taxon>
        <taxon>Gunneridae</taxon>
        <taxon>Pentapetalae</taxon>
        <taxon>asterids</taxon>
        <taxon>Ericales</taxon>
        <taxon>Ericaceae</taxon>
        <taxon>Vaccinioideae</taxon>
        <taxon>Vaccinieae</taxon>
        <taxon>Vaccinium</taxon>
    </lineage>
</organism>
<protein>
    <submittedName>
        <fullName evidence="1">Uncharacterized protein</fullName>
    </submittedName>
</protein>
<sequence length="478" mass="52326">MGALDEGHFIVELEENGVKGGCFELGFEEERETTAAIEEAVKVLLQGLGEDINREGLRKTPLRVAKALREGTRGYQQKVKDIVQGALFPESGLESGIGHAGGAGGLVVVRDLDLFSYCESCLLPFQVKCHIGYVPSEQRVVGLSKLSRVADVFAKRLQDPQRLADEVSSALQNGIKPTGVAVILQCSHIHFPNFESAFLDSNHRGWVKVIVCSGSGVFENDQADIWGDFLSLLRFRGINVEKIHPRGSDDKCWCPSQAISKMGPANSGMIAAVASILRSLGEDPLRNELLGTPTRFVKWLMNFKNCDLAMKLNGFGLRRMDAVRSNGNEDIHSELNLLFWSQCEHHLLPFQGIVHIGYISTEGVNPLGKTLLQSIVHFHGFKLQVQERLTRQIAETASSLLGGDVMVVVEANHTCMISRGIEKFGSSTATVAVLGRFSTDPVARAKFLESIPNSATAGRRSDNDLEKCGSRSELRLVD</sequence>